<evidence type="ECO:0000313" key="1">
    <source>
        <dbReference type="EMBL" id="RGI78402.1"/>
    </source>
</evidence>
<dbReference type="AlphaFoldDB" id="A0A374N412"/>
<sequence length="227" mass="26694">MDSLNFKDMKNYTIIPNYASGKFSPNDLYTITGIYLTANDKYITDSTYEQIASSTGQSLSYIKDYFMPRLKNTKFCTQIQSFTIGNLRRKRYYLPKPTENFRIIKKEVLTDTNITSEEKGFIIALYCNCVNNSFNLSLSSWKFWESKIKVSKSTFYKLKKSLVSRGYLRRLEYVPENPDSGNHPEDYMLCVPWLGDISYIDWLHQYKNDDITIRNIFLSNYRVAPVY</sequence>
<evidence type="ECO:0000313" key="2">
    <source>
        <dbReference type="Proteomes" id="UP000263754"/>
    </source>
</evidence>
<evidence type="ECO:0008006" key="3">
    <source>
        <dbReference type="Google" id="ProtNLM"/>
    </source>
</evidence>
<name>A0A374N412_BACUN</name>
<organism evidence="1 2">
    <name type="scientific">Bacteroides uniformis</name>
    <dbReference type="NCBI Taxonomy" id="820"/>
    <lineage>
        <taxon>Bacteria</taxon>
        <taxon>Pseudomonadati</taxon>
        <taxon>Bacteroidota</taxon>
        <taxon>Bacteroidia</taxon>
        <taxon>Bacteroidales</taxon>
        <taxon>Bacteroidaceae</taxon>
        <taxon>Bacteroides</taxon>
    </lineage>
</organism>
<accession>A0A374N412</accession>
<reference evidence="1 2" key="1">
    <citation type="submission" date="2018-08" db="EMBL/GenBank/DDBJ databases">
        <title>A genome reference for cultivated species of the human gut microbiota.</title>
        <authorList>
            <person name="Zou Y."/>
            <person name="Xue W."/>
            <person name="Luo G."/>
        </authorList>
    </citation>
    <scope>NUCLEOTIDE SEQUENCE [LARGE SCALE GENOMIC DNA]</scope>
    <source>
        <strain evidence="1 2">TM10-17</strain>
    </source>
</reference>
<dbReference type="EMBL" id="QSOF01000003">
    <property type="protein sequence ID" value="RGI78402.1"/>
    <property type="molecule type" value="Genomic_DNA"/>
</dbReference>
<comment type="caution">
    <text evidence="1">The sequence shown here is derived from an EMBL/GenBank/DDBJ whole genome shotgun (WGS) entry which is preliminary data.</text>
</comment>
<protein>
    <recommendedName>
        <fullName evidence="3">Helix-turn-helix domain-containing protein</fullName>
    </recommendedName>
</protein>
<gene>
    <name evidence="1" type="ORF">DXD90_03655</name>
</gene>
<proteinExistence type="predicted"/>
<dbReference type="Proteomes" id="UP000263754">
    <property type="component" value="Unassembled WGS sequence"/>
</dbReference>